<keyword evidence="7" id="KW-0804">Transcription</keyword>
<dbReference type="AlphaFoldDB" id="A0A3Q3LRQ6"/>
<organism evidence="14 15">
    <name type="scientific">Mastacembelus armatus</name>
    <name type="common">zig-zag eel</name>
    <dbReference type="NCBI Taxonomy" id="205130"/>
    <lineage>
        <taxon>Eukaryota</taxon>
        <taxon>Metazoa</taxon>
        <taxon>Chordata</taxon>
        <taxon>Craniata</taxon>
        <taxon>Vertebrata</taxon>
        <taxon>Euteleostomi</taxon>
        <taxon>Actinopterygii</taxon>
        <taxon>Neopterygii</taxon>
        <taxon>Teleostei</taxon>
        <taxon>Neoteleostei</taxon>
        <taxon>Acanthomorphata</taxon>
        <taxon>Anabantaria</taxon>
        <taxon>Synbranchiformes</taxon>
        <taxon>Mastacembelidae</taxon>
        <taxon>Mastacembelus</taxon>
    </lineage>
</organism>
<dbReference type="CDD" id="cd23767">
    <property type="entry name" value="IQCD"/>
    <property type="match status" value="1"/>
</dbReference>
<dbReference type="PANTHER" id="PTHR23335">
    <property type="entry name" value="CALMODULIN-BINDING TRANSCRIPTION ACTIVATOR CAMTA"/>
    <property type="match status" value="1"/>
</dbReference>
<dbReference type="FunFam" id="1.25.40.20:FF:000015">
    <property type="entry name" value="calmodulin-binding transcription activator 2 isoform X1"/>
    <property type="match status" value="1"/>
</dbReference>
<comment type="similarity">
    <text evidence="2">Belongs to the CAMTA family.</text>
</comment>
<dbReference type="FunFam" id="1.20.5.190:FF:000004">
    <property type="entry name" value="calmodulin-binding transcription activator 2 isoform X1"/>
    <property type="match status" value="1"/>
</dbReference>
<evidence type="ECO:0000256" key="8">
    <source>
        <dbReference type="ARBA" id="ARBA00023242"/>
    </source>
</evidence>
<dbReference type="FunFam" id="2.60.40.10:FF:000089">
    <property type="entry name" value="calmodulin-binding transcription activator 2 isoform X1"/>
    <property type="match status" value="1"/>
</dbReference>
<keyword evidence="5" id="KW-0040">ANK repeat</keyword>
<dbReference type="PROSITE" id="PS50096">
    <property type="entry name" value="IQ"/>
    <property type="match status" value="1"/>
</dbReference>
<dbReference type="GeneTree" id="ENSGT00940000160105"/>
<keyword evidence="6" id="KW-0010">Activator</keyword>
<keyword evidence="3" id="KW-0677">Repeat</keyword>
<protein>
    <recommendedName>
        <fullName evidence="11">Calmodulin-binding transcription activator 2</fullName>
    </recommendedName>
</protein>
<feature type="compositionally biased region" description="Low complexity" evidence="12">
    <location>
        <begin position="821"/>
        <end position="899"/>
    </location>
</feature>
<dbReference type="SUPFAM" id="SSF48403">
    <property type="entry name" value="Ankyrin repeat"/>
    <property type="match status" value="1"/>
</dbReference>
<comment type="function">
    <text evidence="10">Transcription activator. May act as tumor suppressor.</text>
</comment>
<dbReference type="SMART" id="SM00015">
    <property type="entry name" value="IQ"/>
    <property type="match status" value="4"/>
</dbReference>
<evidence type="ECO:0000256" key="2">
    <source>
        <dbReference type="ARBA" id="ARBA00008267"/>
    </source>
</evidence>
<dbReference type="Gene3D" id="1.25.40.20">
    <property type="entry name" value="Ankyrin repeat-containing domain"/>
    <property type="match status" value="1"/>
</dbReference>
<dbReference type="Pfam" id="PF01833">
    <property type="entry name" value="TIG"/>
    <property type="match status" value="1"/>
</dbReference>
<dbReference type="Gene3D" id="2.60.40.10">
    <property type="entry name" value="Immunoglobulins"/>
    <property type="match status" value="1"/>
</dbReference>
<dbReference type="InterPro" id="IPR014756">
    <property type="entry name" value="Ig_E-set"/>
</dbReference>
<keyword evidence="15" id="KW-1185">Reference proteome</keyword>
<dbReference type="SUPFAM" id="SSF81296">
    <property type="entry name" value="E set domains"/>
    <property type="match status" value="1"/>
</dbReference>
<dbReference type="GO" id="GO:0007399">
    <property type="term" value="P:nervous system development"/>
    <property type="evidence" value="ECO:0007669"/>
    <property type="project" value="UniProtKB-ARBA"/>
</dbReference>
<reference evidence="14" key="1">
    <citation type="submission" date="2025-08" db="UniProtKB">
        <authorList>
            <consortium name="Ensembl"/>
        </authorList>
    </citation>
    <scope>IDENTIFICATION</scope>
</reference>
<name>A0A3Q3LRQ6_9TELE</name>
<feature type="compositionally biased region" description="Low complexity" evidence="12">
    <location>
        <begin position="431"/>
        <end position="448"/>
    </location>
</feature>
<sequence length="1169" mass="128512">MSNKEMVSTETENKGQRKVFVPNKLLECLPRSTTLPNERLRWNTNEEIASYLISFDRHDEWLSCTLKTRPKNGSIILYNRKKVKYRKDGYCWKKRKDGKTTREDHMKLKVQGMECLYGCYVHSSIVPTFHRRCYWLLQNPDIVLVHYLNVPSLEDSGKCSPLLCAVADRHDNVRWSRDDLLNQLKPMFHSMKCSLGSGDFSIEELVQHILDRQRTKPQPRTHTCLLSSGVNIPHRCNSTKHRIISPKLPPSSCRSLSLTCSGQLLLSSTSPSPPSSTSPGPPSLPPPPVQAPGVATLSLTLLPSPVIGGLLLTPSSSSASSTSLCSPPPPAATSPPSPASSPSPPPPAPSLPPAFDPDSFLNSPKQGQTYGGPPSSSSSSNPSPVVCSSSPLSPPSLALSLSPTSTPPSSVSPPSSLSSLSSSEAERRDSAPPLSSTPPLSSLPPSLSLSLTSSVAPPLLPLCLELGALGESQGGRGEEGPSERAGEELDISFDSQFPDLISDLITEEASPSPSSSFLPFPHPLASSSSTRLASITDFSPEWSYPEGGVKVLITGPWSEPSGRYSCVFDQSTVPASLIQPGVLRCYCPAHEAGLVCLQVLESGGSVSSSVLFEYRARNASSLPSSQLDWLSLDDNQFRMSILERLEQMERRMVEMAARDHNQHQQQQQHGNQLATRIVGVCERMMRGGRWGGGGGGGGGGERLHHSVRHRGMTLLHLAAAQGYTHLIHTLIHWRSVNSDSLDLEQEVDPLNVDHFSCTPLMWACALGHQRAAELLYSWNSLALGIPDSLGRLPLAVARSRGHTRLATALEELHTQRTHIHPQLPLSPLSTSPDTGLSCSSSLPSPSDRSSPSPSSAYSSGPTPMDTCPSSPSSPSSSSSRLSVSPPSPSSLPLSSVPPVSMHIKNTSIKSPVTKDILTSCCYGFLPTHTQQVDMATLAEQIIEATPERIKQEDFSRGAESPLRERRDNPAIQDTWLATYLDTVDSHTHSPPSALALQRLRPPSSAAWAEFLNASANGKMERDFALLTLTDGEQRELYEAARIIQNAFRRYKGRRLKEQQDMAAAVIQRCYRKYKQYALYKKMTQAAILIQSKFRSYYEQKRFQQSRRAAVLIQQYYRSYKEYERLKGSFLTKKQDQAARKIMRFLRRCRHRYRFELKQTRELERRGLTT</sequence>
<keyword evidence="4" id="KW-0805">Transcription regulation</keyword>
<dbReference type="SMART" id="SM01076">
    <property type="entry name" value="CG-1"/>
    <property type="match status" value="1"/>
</dbReference>
<evidence type="ECO:0000313" key="15">
    <source>
        <dbReference type="Proteomes" id="UP000261640"/>
    </source>
</evidence>
<dbReference type="InterPro" id="IPR000048">
    <property type="entry name" value="IQ_motif_EF-hand-BS"/>
</dbReference>
<dbReference type="Proteomes" id="UP000261640">
    <property type="component" value="Unplaced"/>
</dbReference>
<proteinExistence type="inferred from homology"/>
<dbReference type="GO" id="GO:0005634">
    <property type="term" value="C:nucleus"/>
    <property type="evidence" value="ECO:0007669"/>
    <property type="project" value="UniProtKB-SubCell"/>
</dbReference>
<evidence type="ECO:0000256" key="12">
    <source>
        <dbReference type="SAM" id="MobiDB-lite"/>
    </source>
</evidence>
<feature type="domain" description="CG-1" evidence="13">
    <location>
        <begin position="31"/>
        <end position="156"/>
    </location>
</feature>
<accession>A0A3Q3LRQ6</accession>
<dbReference type="GO" id="GO:0003712">
    <property type="term" value="F:transcription coregulator activity"/>
    <property type="evidence" value="ECO:0007669"/>
    <property type="project" value="TreeGrafter"/>
</dbReference>
<feature type="compositionally biased region" description="Pro residues" evidence="12">
    <location>
        <begin position="326"/>
        <end position="355"/>
    </location>
</feature>
<dbReference type="Gene3D" id="1.20.5.190">
    <property type="match status" value="2"/>
</dbReference>
<evidence type="ECO:0000256" key="4">
    <source>
        <dbReference type="ARBA" id="ARBA00023015"/>
    </source>
</evidence>
<keyword evidence="8" id="KW-0539">Nucleus</keyword>
<evidence type="ECO:0000259" key="13">
    <source>
        <dbReference type="PROSITE" id="PS51437"/>
    </source>
</evidence>
<dbReference type="Pfam" id="PF03859">
    <property type="entry name" value="CG-1"/>
    <property type="match status" value="1"/>
</dbReference>
<comment type="subcellular location">
    <subcellularLocation>
        <location evidence="1">Nucleus</location>
    </subcellularLocation>
</comment>
<dbReference type="PROSITE" id="PS51437">
    <property type="entry name" value="CG_1"/>
    <property type="match status" value="1"/>
</dbReference>
<feature type="compositionally biased region" description="Pro residues" evidence="12">
    <location>
        <begin position="271"/>
        <end position="290"/>
    </location>
</feature>
<feature type="region of interest" description="Disordered" evidence="12">
    <location>
        <begin position="816"/>
        <end position="899"/>
    </location>
</feature>
<evidence type="ECO:0000256" key="7">
    <source>
        <dbReference type="ARBA" id="ARBA00023163"/>
    </source>
</evidence>
<evidence type="ECO:0000256" key="11">
    <source>
        <dbReference type="ARBA" id="ARBA00071876"/>
    </source>
</evidence>
<evidence type="ECO:0000256" key="5">
    <source>
        <dbReference type="ARBA" id="ARBA00023043"/>
    </source>
</evidence>
<dbReference type="GO" id="GO:0003690">
    <property type="term" value="F:double-stranded DNA binding"/>
    <property type="evidence" value="ECO:0007669"/>
    <property type="project" value="TreeGrafter"/>
</dbReference>
<evidence type="ECO:0000256" key="1">
    <source>
        <dbReference type="ARBA" id="ARBA00004123"/>
    </source>
</evidence>
<comment type="subunit">
    <text evidence="9">May interact with calmodulin.</text>
</comment>
<evidence type="ECO:0000256" key="6">
    <source>
        <dbReference type="ARBA" id="ARBA00023159"/>
    </source>
</evidence>
<evidence type="ECO:0000256" key="10">
    <source>
        <dbReference type="ARBA" id="ARBA00057661"/>
    </source>
</evidence>
<evidence type="ECO:0000256" key="9">
    <source>
        <dbReference type="ARBA" id="ARBA00029480"/>
    </source>
</evidence>
<dbReference type="InterPro" id="IPR013783">
    <property type="entry name" value="Ig-like_fold"/>
</dbReference>
<feature type="region of interest" description="Disordered" evidence="12">
    <location>
        <begin position="264"/>
        <end position="292"/>
    </location>
</feature>
<feature type="compositionally biased region" description="Low complexity" evidence="12">
    <location>
        <begin position="373"/>
        <end position="423"/>
    </location>
</feature>
<dbReference type="InterPro" id="IPR036770">
    <property type="entry name" value="Ankyrin_rpt-contain_sf"/>
</dbReference>
<feature type="region of interest" description="Disordered" evidence="12">
    <location>
        <begin position="317"/>
        <end position="448"/>
    </location>
</feature>
<dbReference type="InterPro" id="IPR002909">
    <property type="entry name" value="IPT_dom"/>
</dbReference>
<dbReference type="Ensembl" id="ENSMAMT00000016350.2">
    <property type="protein sequence ID" value="ENSMAMP00000015917.2"/>
    <property type="gene ID" value="ENSMAMG00000010778.2"/>
</dbReference>
<evidence type="ECO:0000313" key="14">
    <source>
        <dbReference type="Ensembl" id="ENSMAMP00000015917.2"/>
    </source>
</evidence>
<reference evidence="14" key="2">
    <citation type="submission" date="2025-09" db="UniProtKB">
        <authorList>
            <consortium name="Ensembl"/>
        </authorList>
    </citation>
    <scope>IDENTIFICATION</scope>
</reference>
<evidence type="ECO:0000256" key="3">
    <source>
        <dbReference type="ARBA" id="ARBA00022737"/>
    </source>
</evidence>
<dbReference type="InterPro" id="IPR005559">
    <property type="entry name" value="CG-1_dom"/>
</dbReference>
<dbReference type="GO" id="GO:0045944">
    <property type="term" value="P:positive regulation of transcription by RNA polymerase II"/>
    <property type="evidence" value="ECO:0007669"/>
    <property type="project" value="UniProtKB-ARBA"/>
</dbReference>
<dbReference type="PANTHER" id="PTHR23335:SF9">
    <property type="entry name" value="CALMODULIN-BINDING TRANSCRIPTION ACTIVATOR 2"/>
    <property type="match status" value="1"/>
</dbReference>